<organism evidence="2 3">
    <name type="scientific">Hyaloscypha bicolor E</name>
    <dbReference type="NCBI Taxonomy" id="1095630"/>
    <lineage>
        <taxon>Eukaryota</taxon>
        <taxon>Fungi</taxon>
        <taxon>Dikarya</taxon>
        <taxon>Ascomycota</taxon>
        <taxon>Pezizomycotina</taxon>
        <taxon>Leotiomycetes</taxon>
        <taxon>Helotiales</taxon>
        <taxon>Hyaloscyphaceae</taxon>
        <taxon>Hyaloscypha</taxon>
        <taxon>Hyaloscypha bicolor</taxon>
    </lineage>
</organism>
<feature type="domain" description="Heterokaryon incompatibility" evidence="1">
    <location>
        <begin position="78"/>
        <end position="225"/>
    </location>
</feature>
<evidence type="ECO:0000259" key="1">
    <source>
        <dbReference type="Pfam" id="PF06985"/>
    </source>
</evidence>
<reference evidence="2 3" key="1">
    <citation type="submission" date="2016-04" db="EMBL/GenBank/DDBJ databases">
        <title>A degradative enzymes factory behind the ericoid mycorrhizal symbiosis.</title>
        <authorList>
            <consortium name="DOE Joint Genome Institute"/>
            <person name="Martino E."/>
            <person name="Morin E."/>
            <person name="Grelet G."/>
            <person name="Kuo A."/>
            <person name="Kohler A."/>
            <person name="Daghino S."/>
            <person name="Barry K."/>
            <person name="Choi C."/>
            <person name="Cichocki N."/>
            <person name="Clum A."/>
            <person name="Copeland A."/>
            <person name="Hainaut M."/>
            <person name="Haridas S."/>
            <person name="Labutti K."/>
            <person name="Lindquist E."/>
            <person name="Lipzen A."/>
            <person name="Khouja H.-R."/>
            <person name="Murat C."/>
            <person name="Ohm R."/>
            <person name="Olson A."/>
            <person name="Spatafora J."/>
            <person name="Veneault-Fourrey C."/>
            <person name="Henrissat B."/>
            <person name="Grigoriev I."/>
            <person name="Martin F."/>
            <person name="Perotto S."/>
        </authorList>
    </citation>
    <scope>NUCLEOTIDE SEQUENCE [LARGE SCALE GENOMIC DNA]</scope>
    <source>
        <strain evidence="2 3">E</strain>
    </source>
</reference>
<dbReference type="Pfam" id="PF06985">
    <property type="entry name" value="HET"/>
    <property type="match status" value="1"/>
</dbReference>
<protein>
    <recommendedName>
        <fullName evidence="1">Heterokaryon incompatibility domain-containing protein</fullName>
    </recommendedName>
</protein>
<dbReference type="EMBL" id="KZ613895">
    <property type="protein sequence ID" value="PMD53098.1"/>
    <property type="molecule type" value="Genomic_DNA"/>
</dbReference>
<dbReference type="InterPro" id="IPR010730">
    <property type="entry name" value="HET"/>
</dbReference>
<evidence type="ECO:0000313" key="2">
    <source>
        <dbReference type="EMBL" id="PMD53098.1"/>
    </source>
</evidence>
<dbReference type="PANTHER" id="PTHR33112:SF16">
    <property type="entry name" value="HETEROKARYON INCOMPATIBILITY DOMAIN-CONTAINING PROTEIN"/>
    <property type="match status" value="1"/>
</dbReference>
<name>A0A2J6SQP5_9HELO</name>
<proteinExistence type="predicted"/>
<keyword evidence="3" id="KW-1185">Reference proteome</keyword>
<sequence length="717" mass="81677">MLRDVDVSFEKLHGNGATMMKRMLDIQECMAPGERSEAWARNLRLLHVPSTNTSSTGTSPPPRIRLGGMGEHPDETNYLSISYCWPTGTDEDLLRKNGGFDIETPNGLRRSRAPDYVLSVAMDYARVHDIPFVWIDQECIEQQQLDDKEQGINSMDIVYRRGRRTLGILTAELTTQPLVDALAALNANEMPTRREAETELMHAGYDLFCILDKQRWFKRAWVFQERWLSGENLHVVTRVSSNIARPASLGQTTGYAEFQLNRLAYGFCHIHSKSWRNSWSGARDPWHGKFESWSDLKHAMRHIADMRFTEFDGVDLKDPMGGQWTYTSKMLAELELRENDLVHDRLAIFANVLGFQKRLDTRKLISDEYGFSTCAVVLCLLNGELPLFGVDMFMMTLRKFLQDCQPLCGLGVVDHELLSTFRFRSGTLTETGLQVDGWLWHIDREIELTDLQEKYVNIIPKSLWSRDTRGHRTIEDCSFTPPGLWPVPAAMFLRDLQKALKKHGLHRLADATARHLPQDEVELGSATTGDETKSHNDANTKPEDVVRSLWRHEAASCVPGLCKSHLDLTVKMLLYHVIQFGRLWLGHLDNDPATGENNKESDALGLFTCYGPTKALTACSLGVDESEVELRWQNYVSIEVEEDDVQLEDRGKKPLLPLGWESWINGIWYPAGAPMEQHCISLFMEGEKWVHNRISPTRPGLGYPRASHPPETVDISW</sequence>
<dbReference type="PANTHER" id="PTHR33112">
    <property type="entry name" value="DOMAIN PROTEIN, PUTATIVE-RELATED"/>
    <property type="match status" value="1"/>
</dbReference>
<accession>A0A2J6SQP5</accession>
<dbReference type="OrthoDB" id="3565222at2759"/>
<dbReference type="AlphaFoldDB" id="A0A2J6SQP5"/>
<dbReference type="STRING" id="1095630.A0A2J6SQP5"/>
<gene>
    <name evidence="2" type="ORF">K444DRAFT_619767</name>
</gene>
<dbReference type="GeneID" id="36589646"/>
<evidence type="ECO:0000313" key="3">
    <source>
        <dbReference type="Proteomes" id="UP000235371"/>
    </source>
</evidence>
<dbReference type="InParanoid" id="A0A2J6SQP5"/>
<dbReference type="Proteomes" id="UP000235371">
    <property type="component" value="Unassembled WGS sequence"/>
</dbReference>
<dbReference type="RefSeq" id="XP_024730002.1">
    <property type="nucleotide sequence ID" value="XM_024881569.1"/>
</dbReference>